<evidence type="ECO:0000256" key="1">
    <source>
        <dbReference type="ARBA" id="ARBA00004651"/>
    </source>
</evidence>
<feature type="transmembrane region" description="Helical" evidence="11">
    <location>
        <begin position="245"/>
        <end position="268"/>
    </location>
</feature>
<dbReference type="PANTHER" id="PTHR26450">
    <property type="entry name" value="OLFACTORY RECEPTOR 56B1-RELATED"/>
    <property type="match status" value="1"/>
</dbReference>
<gene>
    <name evidence="13" type="ORF">GDO86_004794</name>
</gene>
<evidence type="ECO:0000256" key="3">
    <source>
        <dbReference type="ARBA" id="ARBA00022606"/>
    </source>
</evidence>
<keyword evidence="7" id="KW-0297">G-protein coupled receptor</keyword>
<organism evidence="13 14">
    <name type="scientific">Hymenochirus boettgeri</name>
    <name type="common">Congo dwarf clawed frog</name>
    <dbReference type="NCBI Taxonomy" id="247094"/>
    <lineage>
        <taxon>Eukaryota</taxon>
        <taxon>Metazoa</taxon>
        <taxon>Chordata</taxon>
        <taxon>Craniata</taxon>
        <taxon>Vertebrata</taxon>
        <taxon>Euteleostomi</taxon>
        <taxon>Amphibia</taxon>
        <taxon>Batrachia</taxon>
        <taxon>Anura</taxon>
        <taxon>Pipoidea</taxon>
        <taxon>Pipidae</taxon>
        <taxon>Pipinae</taxon>
        <taxon>Hymenochirus</taxon>
    </lineage>
</organism>
<name>A0A8T2KEQ9_9PIPI</name>
<dbReference type="PRINTS" id="PR00245">
    <property type="entry name" value="OLFACTORYR"/>
</dbReference>
<evidence type="ECO:0000256" key="7">
    <source>
        <dbReference type="ARBA" id="ARBA00023040"/>
    </source>
</evidence>
<dbReference type="Proteomes" id="UP000812440">
    <property type="component" value="Chromosome 2"/>
</dbReference>
<feature type="transmembrane region" description="Helical" evidence="11">
    <location>
        <begin position="274"/>
        <end position="296"/>
    </location>
</feature>
<reference evidence="13" key="1">
    <citation type="thesis" date="2020" institute="ProQuest LLC" country="789 East Eisenhower Parkway, Ann Arbor, MI, USA">
        <title>Comparative Genomics and Chromosome Evolution.</title>
        <authorList>
            <person name="Mudd A.B."/>
        </authorList>
    </citation>
    <scope>NUCLEOTIDE SEQUENCE</scope>
    <source>
        <strain evidence="13">Female2</strain>
        <tissue evidence="13">Blood</tissue>
    </source>
</reference>
<keyword evidence="14" id="KW-1185">Reference proteome</keyword>
<evidence type="ECO:0000256" key="4">
    <source>
        <dbReference type="ARBA" id="ARBA00022692"/>
    </source>
</evidence>
<evidence type="ECO:0000256" key="8">
    <source>
        <dbReference type="ARBA" id="ARBA00023136"/>
    </source>
</evidence>
<evidence type="ECO:0000259" key="12">
    <source>
        <dbReference type="PROSITE" id="PS50262"/>
    </source>
</evidence>
<keyword evidence="10" id="KW-0807">Transducer</keyword>
<dbReference type="SMART" id="SM01381">
    <property type="entry name" value="7TM_GPCR_Srsx"/>
    <property type="match status" value="1"/>
</dbReference>
<dbReference type="AlphaFoldDB" id="A0A8T2KEQ9"/>
<feature type="domain" description="G-protein coupled receptors family 1 profile" evidence="12">
    <location>
        <begin position="43"/>
        <end position="294"/>
    </location>
</feature>
<evidence type="ECO:0000256" key="9">
    <source>
        <dbReference type="ARBA" id="ARBA00023170"/>
    </source>
</evidence>
<dbReference type="InterPro" id="IPR000276">
    <property type="entry name" value="GPCR_Rhodpsn"/>
</dbReference>
<dbReference type="GO" id="GO:0004984">
    <property type="term" value="F:olfactory receptor activity"/>
    <property type="evidence" value="ECO:0007669"/>
    <property type="project" value="InterPro"/>
</dbReference>
<evidence type="ECO:0000256" key="11">
    <source>
        <dbReference type="SAM" id="Phobius"/>
    </source>
</evidence>
<evidence type="ECO:0000256" key="10">
    <source>
        <dbReference type="ARBA" id="ARBA00023224"/>
    </source>
</evidence>
<dbReference type="GO" id="GO:0004930">
    <property type="term" value="F:G protein-coupled receptor activity"/>
    <property type="evidence" value="ECO:0007669"/>
    <property type="project" value="UniProtKB-KW"/>
</dbReference>
<evidence type="ECO:0000313" key="13">
    <source>
        <dbReference type="EMBL" id="KAG8453111.1"/>
    </source>
</evidence>
<comment type="caution">
    <text evidence="13">The sequence shown here is derived from an EMBL/GenBank/DDBJ whole genome shotgun (WGS) entry which is preliminary data.</text>
</comment>
<dbReference type="Gene3D" id="1.20.1070.10">
    <property type="entry name" value="Rhodopsin 7-helix transmembrane proteins"/>
    <property type="match status" value="1"/>
</dbReference>
<dbReference type="PRINTS" id="PR00237">
    <property type="entry name" value="GPCRRHODOPSN"/>
</dbReference>
<keyword evidence="3" id="KW-0716">Sensory transduction</keyword>
<dbReference type="OrthoDB" id="9902396at2759"/>
<sequence>MNYTQPSGLFPSEFLLIGLSWIQNQRLGVSFLFLVMYMMVILGNCIMIILIWTDHRLHKPMHVYIALLSLVDLSISSTVVSKLLVILWFDSNGINSYACVTQMFFTHTLCGLESSLFALMALDRYIAVCHPLRHSTIMTLSFISKTVIFVVIQRTTLILPLPIMTANLTFCKPNIIYQSYCEFVEIIRQTCGDLTHLMVYMVLLVFLITGVDNVLVGFSYVNIFRVVHVLKSPEARWKTLNTCSAHAILLSLYYISSILPLFIFLYYPNPPLNIKFLSAITSFLVLPLINPIVYGIKTKEIQEGLKRLYWRLLLTNNIIM</sequence>
<proteinExistence type="predicted"/>
<dbReference type="PROSITE" id="PS50262">
    <property type="entry name" value="G_PROTEIN_RECEP_F1_2"/>
    <property type="match status" value="1"/>
</dbReference>
<evidence type="ECO:0000313" key="14">
    <source>
        <dbReference type="Proteomes" id="UP000812440"/>
    </source>
</evidence>
<feature type="transmembrane region" description="Helical" evidence="11">
    <location>
        <begin position="101"/>
        <end position="122"/>
    </location>
</feature>
<comment type="subcellular location">
    <subcellularLocation>
        <location evidence="1">Cell membrane</location>
        <topology evidence="1">Multi-pass membrane protein</topology>
    </subcellularLocation>
</comment>
<keyword evidence="4 11" id="KW-0812">Transmembrane</keyword>
<protein>
    <recommendedName>
        <fullName evidence="12">G-protein coupled receptors family 1 profile domain-containing protein</fullName>
    </recommendedName>
</protein>
<dbReference type="InterPro" id="IPR017452">
    <property type="entry name" value="GPCR_Rhodpsn_7TM"/>
</dbReference>
<dbReference type="InterPro" id="IPR000725">
    <property type="entry name" value="Olfact_rcpt"/>
</dbReference>
<evidence type="ECO:0000256" key="5">
    <source>
        <dbReference type="ARBA" id="ARBA00022725"/>
    </source>
</evidence>
<evidence type="ECO:0000256" key="2">
    <source>
        <dbReference type="ARBA" id="ARBA00022475"/>
    </source>
</evidence>
<feature type="transmembrane region" description="Helical" evidence="11">
    <location>
        <begin position="64"/>
        <end position="89"/>
    </location>
</feature>
<dbReference type="PANTHER" id="PTHR26450:SF69">
    <property type="entry name" value="OLFACTORY RECEPTOR 56B1"/>
    <property type="match status" value="1"/>
</dbReference>
<keyword evidence="8 11" id="KW-0472">Membrane</keyword>
<evidence type="ECO:0000256" key="6">
    <source>
        <dbReference type="ARBA" id="ARBA00022989"/>
    </source>
</evidence>
<dbReference type="Pfam" id="PF13853">
    <property type="entry name" value="7tm_4"/>
    <property type="match status" value="1"/>
</dbReference>
<keyword evidence="2" id="KW-1003">Cell membrane</keyword>
<keyword evidence="5" id="KW-0552">Olfaction</keyword>
<accession>A0A8T2KEQ9</accession>
<dbReference type="EMBL" id="JAACNH010000002">
    <property type="protein sequence ID" value="KAG8453111.1"/>
    <property type="molecule type" value="Genomic_DNA"/>
</dbReference>
<dbReference type="GO" id="GO:0005886">
    <property type="term" value="C:plasma membrane"/>
    <property type="evidence" value="ECO:0007669"/>
    <property type="project" value="UniProtKB-SubCell"/>
</dbReference>
<feature type="transmembrane region" description="Helical" evidence="11">
    <location>
        <begin position="197"/>
        <end position="224"/>
    </location>
</feature>
<keyword evidence="6 11" id="KW-1133">Transmembrane helix</keyword>
<dbReference type="SUPFAM" id="SSF81321">
    <property type="entry name" value="Family A G protein-coupled receptor-like"/>
    <property type="match status" value="1"/>
</dbReference>
<dbReference type="InterPro" id="IPR050402">
    <property type="entry name" value="OR51/52/56-like"/>
</dbReference>
<keyword evidence="9" id="KW-0675">Receptor</keyword>
<feature type="transmembrane region" description="Helical" evidence="11">
    <location>
        <begin position="29"/>
        <end position="52"/>
    </location>
</feature>
<dbReference type="FunFam" id="1.20.1070.10:FF:000013">
    <property type="entry name" value="Olfactory receptor"/>
    <property type="match status" value="1"/>
</dbReference>